<proteinExistence type="predicted"/>
<keyword evidence="3" id="KW-1185">Reference proteome</keyword>
<comment type="caution">
    <text evidence="2">The sequence shown here is derived from an EMBL/GenBank/DDBJ whole genome shotgun (WGS) entry which is preliminary data.</text>
</comment>
<accession>A0A821X7X1</accession>
<evidence type="ECO:0000313" key="2">
    <source>
        <dbReference type="EMBL" id="CAF4940664.1"/>
    </source>
</evidence>
<dbReference type="EMBL" id="CAJOBZ010000066">
    <property type="protein sequence ID" value="CAF4940664.1"/>
    <property type="molecule type" value="Genomic_DNA"/>
</dbReference>
<gene>
    <name evidence="2" type="ORF">PMACD_LOCUS14698</name>
</gene>
<reference evidence="2" key="1">
    <citation type="submission" date="2021-02" db="EMBL/GenBank/DDBJ databases">
        <authorList>
            <person name="Steward A R."/>
        </authorList>
    </citation>
    <scope>NUCLEOTIDE SEQUENCE</scope>
</reference>
<sequence length="227" mass="26498">MIRSPNKCNSDPNLIQSVLSDNTSPPPPNFVSSRIKRKRKKLFWLRTKKLKNLSPFCPLNTRTCLEKSVTLRRYEKRIMNTSSDLQRAPVKLELRNVPEKPAESVEDLKNSVTRICLAKNLKVDLCDIDIRDIHRLVWKHRKVFRSYKLRFHVPKKDLCKKCVAFKDIKSNATISEDANNSKHLKRRDDAFLRRDADKAAANNYKNVLAFNFDLQAVLHTLQLYQPL</sequence>
<evidence type="ECO:0000313" key="3">
    <source>
        <dbReference type="Proteomes" id="UP000663880"/>
    </source>
</evidence>
<evidence type="ECO:0000256" key="1">
    <source>
        <dbReference type="SAM" id="MobiDB-lite"/>
    </source>
</evidence>
<protein>
    <submittedName>
        <fullName evidence="2">Uncharacterized protein</fullName>
    </submittedName>
</protein>
<feature type="region of interest" description="Disordered" evidence="1">
    <location>
        <begin position="1"/>
        <end position="32"/>
    </location>
</feature>
<dbReference type="Proteomes" id="UP000663880">
    <property type="component" value="Unassembled WGS sequence"/>
</dbReference>
<dbReference type="AlphaFoldDB" id="A0A821X7X1"/>
<name>A0A821X7X1_9NEOP</name>
<dbReference type="OrthoDB" id="6776127at2759"/>
<organism evidence="2 3">
    <name type="scientific">Pieris macdunnoughi</name>
    <dbReference type="NCBI Taxonomy" id="345717"/>
    <lineage>
        <taxon>Eukaryota</taxon>
        <taxon>Metazoa</taxon>
        <taxon>Ecdysozoa</taxon>
        <taxon>Arthropoda</taxon>
        <taxon>Hexapoda</taxon>
        <taxon>Insecta</taxon>
        <taxon>Pterygota</taxon>
        <taxon>Neoptera</taxon>
        <taxon>Endopterygota</taxon>
        <taxon>Lepidoptera</taxon>
        <taxon>Glossata</taxon>
        <taxon>Ditrysia</taxon>
        <taxon>Papilionoidea</taxon>
        <taxon>Pieridae</taxon>
        <taxon>Pierinae</taxon>
        <taxon>Pieris</taxon>
    </lineage>
</organism>
<feature type="compositionally biased region" description="Polar residues" evidence="1">
    <location>
        <begin position="1"/>
        <end position="23"/>
    </location>
</feature>